<keyword evidence="8 10" id="KW-0624">Polysaccharide degradation</keyword>
<dbReference type="InterPro" id="IPR044846">
    <property type="entry name" value="GH10"/>
</dbReference>
<comment type="catalytic activity">
    <reaction evidence="1 10">
        <text>Endohydrolysis of (1-&gt;4)-beta-D-xylosidic linkages in xylans.</text>
        <dbReference type="EC" id="3.2.1.8"/>
    </reaction>
</comment>
<gene>
    <name evidence="14" type="ORF">I4Q42_04015</name>
</gene>
<keyword evidence="3" id="KW-0858">Xylan degradation</keyword>
<comment type="similarity">
    <text evidence="2 10">Belongs to the glycosyl hydrolase 10 (cellulase F) family.</text>
</comment>
<evidence type="ECO:0000256" key="11">
    <source>
        <dbReference type="SAM" id="MobiDB-lite"/>
    </source>
</evidence>
<dbReference type="EC" id="3.2.1.8" evidence="10"/>
<evidence type="ECO:0000256" key="6">
    <source>
        <dbReference type="ARBA" id="ARBA00023277"/>
    </source>
</evidence>
<feature type="signal peptide" evidence="12">
    <location>
        <begin position="1"/>
        <end position="25"/>
    </location>
</feature>
<sequence length="363" mass="39681">MGRPRLSRRALLAAAALGAGGSAFAATPFPSLARIAARSGRVFGAAVEPEQLERDPAFAALVQDQCASLTAENVMKWDALRPGPETFAFDRADRLAAQARAMGAQLYGHCLLWHEAWPAWLPKEMSAGAARSLIEQHIQRVAGRYAGVVTAWDVVNEAVERNDRRPDGLRVSPWLKALGPDYVPLAFEAARSAAPRARLAFADYGLEYDDVSWMVEKRGTMLALLKRWKGEGVPIDALAIQGHLDASRPPSFGAGLRRFLAQVADLGLEIYVTELDVDDQKVVGDPARRDAVVADCYARFLDAVMAEPAVRRVTTWGLSDRYSSKAQFSPRPDGAKVRPLPFDDGLRPKRAADALQRAFDHAR</sequence>
<evidence type="ECO:0000256" key="8">
    <source>
        <dbReference type="ARBA" id="ARBA00023326"/>
    </source>
</evidence>
<organism evidence="14 15">
    <name type="scientific">Caulobacter hibisci</name>
    <dbReference type="NCBI Taxonomy" id="2035993"/>
    <lineage>
        <taxon>Bacteria</taxon>
        <taxon>Pseudomonadati</taxon>
        <taxon>Pseudomonadota</taxon>
        <taxon>Alphaproteobacteria</taxon>
        <taxon>Caulobacterales</taxon>
        <taxon>Caulobacteraceae</taxon>
        <taxon>Caulobacter</taxon>
    </lineage>
</organism>
<evidence type="ECO:0000256" key="12">
    <source>
        <dbReference type="SAM" id="SignalP"/>
    </source>
</evidence>
<evidence type="ECO:0000256" key="2">
    <source>
        <dbReference type="ARBA" id="ARBA00007495"/>
    </source>
</evidence>
<feature type="domain" description="GH10" evidence="13">
    <location>
        <begin position="26"/>
        <end position="358"/>
    </location>
</feature>
<dbReference type="InterPro" id="IPR006311">
    <property type="entry name" value="TAT_signal"/>
</dbReference>
<keyword evidence="6 10" id="KW-0119">Carbohydrate metabolism</keyword>
<feature type="region of interest" description="Disordered" evidence="11">
    <location>
        <begin position="323"/>
        <end position="347"/>
    </location>
</feature>
<reference evidence="14 15" key="1">
    <citation type="submission" date="2020-11" db="EMBL/GenBank/DDBJ databases">
        <title>genome sequence of strain KACC 18849.</title>
        <authorList>
            <person name="Gao J."/>
            <person name="Zhang X."/>
        </authorList>
    </citation>
    <scope>NUCLEOTIDE SEQUENCE [LARGE SCALE GENOMIC DNA]</scope>
    <source>
        <strain evidence="14 15">KACC 18849</strain>
    </source>
</reference>
<dbReference type="SMART" id="SM00633">
    <property type="entry name" value="Glyco_10"/>
    <property type="match status" value="1"/>
</dbReference>
<dbReference type="PRINTS" id="PR00134">
    <property type="entry name" value="GLHYDRLASE10"/>
</dbReference>
<proteinExistence type="inferred from homology"/>
<dbReference type="InterPro" id="IPR001000">
    <property type="entry name" value="GH10_dom"/>
</dbReference>
<name>A0ABS0STW6_9CAUL</name>
<dbReference type="RefSeq" id="WP_198574775.1">
    <property type="nucleotide sequence ID" value="NZ_JADWOX010000002.1"/>
</dbReference>
<dbReference type="PROSITE" id="PS00591">
    <property type="entry name" value="GH10_1"/>
    <property type="match status" value="1"/>
</dbReference>
<dbReference type="PROSITE" id="PS51318">
    <property type="entry name" value="TAT"/>
    <property type="match status" value="1"/>
</dbReference>
<dbReference type="Pfam" id="PF00331">
    <property type="entry name" value="Glyco_hydro_10"/>
    <property type="match status" value="1"/>
</dbReference>
<evidence type="ECO:0000313" key="15">
    <source>
        <dbReference type="Proteomes" id="UP000639859"/>
    </source>
</evidence>
<dbReference type="PROSITE" id="PS51760">
    <property type="entry name" value="GH10_2"/>
    <property type="match status" value="1"/>
</dbReference>
<evidence type="ECO:0000256" key="9">
    <source>
        <dbReference type="PROSITE-ProRule" id="PRU10061"/>
    </source>
</evidence>
<dbReference type="EMBL" id="JADWOX010000002">
    <property type="protein sequence ID" value="MBI1682829.1"/>
    <property type="molecule type" value="Genomic_DNA"/>
</dbReference>
<evidence type="ECO:0000256" key="10">
    <source>
        <dbReference type="RuleBase" id="RU361174"/>
    </source>
</evidence>
<keyword evidence="5 10" id="KW-0378">Hydrolase</keyword>
<evidence type="ECO:0000256" key="5">
    <source>
        <dbReference type="ARBA" id="ARBA00022801"/>
    </source>
</evidence>
<evidence type="ECO:0000256" key="3">
    <source>
        <dbReference type="ARBA" id="ARBA00022651"/>
    </source>
</evidence>
<keyword evidence="15" id="KW-1185">Reference proteome</keyword>
<keyword evidence="7 10" id="KW-0326">Glycosidase</keyword>
<feature type="chain" id="PRO_5047328463" description="Beta-xylanase" evidence="12">
    <location>
        <begin position="26"/>
        <end position="363"/>
    </location>
</feature>
<comment type="caution">
    <text evidence="14">The sequence shown here is derived from an EMBL/GenBank/DDBJ whole genome shotgun (WGS) entry which is preliminary data.</text>
</comment>
<dbReference type="Proteomes" id="UP000639859">
    <property type="component" value="Unassembled WGS sequence"/>
</dbReference>
<evidence type="ECO:0000256" key="4">
    <source>
        <dbReference type="ARBA" id="ARBA00022729"/>
    </source>
</evidence>
<evidence type="ECO:0000259" key="13">
    <source>
        <dbReference type="PROSITE" id="PS51760"/>
    </source>
</evidence>
<dbReference type="Gene3D" id="3.20.20.80">
    <property type="entry name" value="Glycosidases"/>
    <property type="match status" value="1"/>
</dbReference>
<accession>A0ABS0STW6</accession>
<dbReference type="PANTHER" id="PTHR31490">
    <property type="entry name" value="GLYCOSYL HYDROLASE"/>
    <property type="match status" value="1"/>
</dbReference>
<evidence type="ECO:0000256" key="1">
    <source>
        <dbReference type="ARBA" id="ARBA00000681"/>
    </source>
</evidence>
<dbReference type="SUPFAM" id="SSF51445">
    <property type="entry name" value="(Trans)glycosidases"/>
    <property type="match status" value="1"/>
</dbReference>
<keyword evidence="4 12" id="KW-0732">Signal</keyword>
<dbReference type="InterPro" id="IPR031158">
    <property type="entry name" value="GH10_AS"/>
</dbReference>
<evidence type="ECO:0000313" key="14">
    <source>
        <dbReference type="EMBL" id="MBI1682829.1"/>
    </source>
</evidence>
<dbReference type="PANTHER" id="PTHR31490:SF88">
    <property type="entry name" value="BETA-XYLANASE"/>
    <property type="match status" value="1"/>
</dbReference>
<feature type="active site" description="Nucleophile" evidence="9">
    <location>
        <position position="274"/>
    </location>
</feature>
<protein>
    <recommendedName>
        <fullName evidence="10">Beta-xylanase</fullName>
        <ecNumber evidence="10">3.2.1.8</ecNumber>
    </recommendedName>
</protein>
<dbReference type="InterPro" id="IPR017853">
    <property type="entry name" value="GH"/>
</dbReference>
<evidence type="ECO:0000256" key="7">
    <source>
        <dbReference type="ARBA" id="ARBA00023295"/>
    </source>
</evidence>